<reference evidence="14" key="1">
    <citation type="journal article" date="2014" name="PLoS ONE">
        <title>The genome and linkage map of the northern pike (Esox lucius): conserved synteny revealed between the salmonid sister group and the Neoteleostei.</title>
        <authorList>
            <person name="Rondeau E.B."/>
            <person name="Minkley D.R."/>
            <person name="Leong J.S."/>
            <person name="Messmer A.M."/>
            <person name="Jantzen J.R."/>
            <person name="von Schalburg K.R."/>
            <person name="Lemon C."/>
            <person name="Bird N.H."/>
            <person name="Koop B.F."/>
        </authorList>
    </citation>
    <scope>NUCLEOTIDE SEQUENCE</scope>
</reference>
<reference evidence="13" key="4">
    <citation type="submission" date="2025-09" db="UniProtKB">
        <authorList>
            <consortium name="Ensembl"/>
        </authorList>
    </citation>
    <scope>IDENTIFICATION</scope>
</reference>
<keyword evidence="9" id="KW-0788">Thiol protease</keyword>
<dbReference type="InterPro" id="IPR001607">
    <property type="entry name" value="Znf_UBP"/>
</dbReference>
<dbReference type="InterPro" id="IPR028889">
    <property type="entry name" value="USP"/>
</dbReference>
<feature type="domain" description="UBP-type" evidence="12">
    <location>
        <begin position="20"/>
        <end position="147"/>
    </location>
</feature>
<evidence type="ECO:0000256" key="2">
    <source>
        <dbReference type="ARBA" id="ARBA00022670"/>
    </source>
</evidence>
<evidence type="ECO:0000256" key="9">
    <source>
        <dbReference type="RuleBase" id="RU366025"/>
    </source>
</evidence>
<dbReference type="AlphaFoldDB" id="A0A6Q2ZKP0"/>
<dbReference type="CDD" id="cd02667">
    <property type="entry name" value="Peptidase_C19K"/>
    <property type="match status" value="1"/>
</dbReference>
<evidence type="ECO:0000256" key="8">
    <source>
        <dbReference type="PROSITE-ProRule" id="PRU00502"/>
    </source>
</evidence>
<dbReference type="EC" id="3.4.19.12" evidence="9"/>
<evidence type="ECO:0000313" key="14">
    <source>
        <dbReference type="Proteomes" id="UP000265140"/>
    </source>
</evidence>
<dbReference type="Gene3D" id="3.90.70.10">
    <property type="entry name" value="Cysteine proteinases"/>
    <property type="match status" value="1"/>
</dbReference>
<name>A0A6Q2ZKP0_ESOLU</name>
<dbReference type="Proteomes" id="UP000265140">
    <property type="component" value="Chromosome 1"/>
</dbReference>
<evidence type="ECO:0000256" key="6">
    <source>
        <dbReference type="ARBA" id="ARBA00022801"/>
    </source>
</evidence>
<dbReference type="GO" id="GO:0004843">
    <property type="term" value="F:cysteine-type deubiquitinase activity"/>
    <property type="evidence" value="ECO:0007669"/>
    <property type="project" value="UniProtKB-UniRule"/>
</dbReference>
<keyword evidence="4 8" id="KW-0863">Zinc-finger</keyword>
<feature type="domain" description="USP" evidence="11">
    <location>
        <begin position="202"/>
        <end position="627"/>
    </location>
</feature>
<evidence type="ECO:0000256" key="1">
    <source>
        <dbReference type="ARBA" id="ARBA00000707"/>
    </source>
</evidence>
<dbReference type="GeneTree" id="ENSGT00940000156013"/>
<evidence type="ECO:0000256" key="10">
    <source>
        <dbReference type="SAM" id="MobiDB-lite"/>
    </source>
</evidence>
<dbReference type="FunFam" id="3.30.40.10:FF:000147">
    <property type="entry name" value="Ubiquitin carboxyl-terminal hydrolase 16"/>
    <property type="match status" value="1"/>
</dbReference>
<dbReference type="InterPro" id="IPR038765">
    <property type="entry name" value="Papain-like_cys_pep_sf"/>
</dbReference>
<evidence type="ECO:0000313" key="13">
    <source>
        <dbReference type="Ensembl" id="ENSELUP00000079159.2"/>
    </source>
</evidence>
<keyword evidence="14" id="KW-1185">Reference proteome</keyword>
<dbReference type="InterPro" id="IPR013083">
    <property type="entry name" value="Znf_RING/FYVE/PHD"/>
</dbReference>
<keyword evidence="7" id="KW-0862">Zinc</keyword>
<accession>A0A6Q2ZKP0</accession>
<organism evidence="13 14">
    <name type="scientific">Esox lucius</name>
    <name type="common">Northern pike</name>
    <dbReference type="NCBI Taxonomy" id="8010"/>
    <lineage>
        <taxon>Eukaryota</taxon>
        <taxon>Metazoa</taxon>
        <taxon>Chordata</taxon>
        <taxon>Craniata</taxon>
        <taxon>Vertebrata</taxon>
        <taxon>Euteleostomi</taxon>
        <taxon>Actinopterygii</taxon>
        <taxon>Neopterygii</taxon>
        <taxon>Teleostei</taxon>
        <taxon>Protacanthopterygii</taxon>
        <taxon>Esociformes</taxon>
        <taxon>Esocidae</taxon>
        <taxon>Esox</taxon>
    </lineage>
</organism>
<dbReference type="GO" id="GO:0006508">
    <property type="term" value="P:proteolysis"/>
    <property type="evidence" value="ECO:0007669"/>
    <property type="project" value="UniProtKB-KW"/>
</dbReference>
<dbReference type="PROSITE" id="PS00973">
    <property type="entry name" value="USP_2"/>
    <property type="match status" value="1"/>
</dbReference>
<dbReference type="SMART" id="SM00290">
    <property type="entry name" value="ZnF_UBP"/>
    <property type="match status" value="1"/>
</dbReference>
<proteinExistence type="inferred from homology"/>
<keyword evidence="6 9" id="KW-0378">Hydrolase</keyword>
<comment type="similarity">
    <text evidence="9">Belongs to the peptidase C19 family.</text>
</comment>
<keyword evidence="3" id="KW-0479">Metal-binding</keyword>
<evidence type="ECO:0000259" key="11">
    <source>
        <dbReference type="PROSITE" id="PS50235"/>
    </source>
</evidence>
<feature type="region of interest" description="Disordered" evidence="10">
    <location>
        <begin position="385"/>
        <end position="411"/>
    </location>
</feature>
<evidence type="ECO:0000256" key="5">
    <source>
        <dbReference type="ARBA" id="ARBA00022786"/>
    </source>
</evidence>
<reference evidence="13" key="3">
    <citation type="submission" date="2025-08" db="UniProtKB">
        <authorList>
            <consortium name="Ensembl"/>
        </authorList>
    </citation>
    <scope>IDENTIFICATION</scope>
</reference>
<dbReference type="InterPro" id="IPR001394">
    <property type="entry name" value="Peptidase_C19_UCH"/>
</dbReference>
<dbReference type="SUPFAM" id="SSF57850">
    <property type="entry name" value="RING/U-box"/>
    <property type="match status" value="1"/>
</dbReference>
<evidence type="ECO:0000259" key="12">
    <source>
        <dbReference type="PROSITE" id="PS50271"/>
    </source>
</evidence>
<dbReference type="Gene3D" id="3.30.40.10">
    <property type="entry name" value="Zinc/RING finger domain, C3HC4 (zinc finger)"/>
    <property type="match status" value="1"/>
</dbReference>
<protein>
    <recommendedName>
        <fullName evidence="9">Ubiquitin carboxyl-terminal hydrolase</fullName>
        <ecNumber evidence="9">3.4.19.12</ecNumber>
    </recommendedName>
</protein>
<dbReference type="PANTHER" id="PTHR21646:SF12">
    <property type="entry name" value="UBIQUITIN CARBOXYL-TERMINAL HYDROLASE 16"/>
    <property type="match status" value="1"/>
</dbReference>
<dbReference type="GO" id="GO:0008270">
    <property type="term" value="F:zinc ion binding"/>
    <property type="evidence" value="ECO:0007669"/>
    <property type="project" value="UniProtKB-KW"/>
</dbReference>
<feature type="region of interest" description="Disordered" evidence="10">
    <location>
        <begin position="154"/>
        <end position="177"/>
    </location>
</feature>
<dbReference type="Pfam" id="PF00443">
    <property type="entry name" value="UCH"/>
    <property type="match status" value="1"/>
</dbReference>
<reference evidence="13" key="2">
    <citation type="submission" date="2020-02" db="EMBL/GenBank/DDBJ databases">
        <title>Esox lucius (northern pike) genome, fEsoLuc1, primary haplotype.</title>
        <authorList>
            <person name="Myers G."/>
            <person name="Karagic N."/>
            <person name="Meyer A."/>
            <person name="Pippel M."/>
            <person name="Reichard M."/>
            <person name="Winkler S."/>
            <person name="Tracey A."/>
            <person name="Sims Y."/>
            <person name="Howe K."/>
            <person name="Rhie A."/>
            <person name="Formenti G."/>
            <person name="Durbin R."/>
            <person name="Fedrigo O."/>
            <person name="Jarvis E.D."/>
        </authorList>
    </citation>
    <scope>NUCLEOTIDE SEQUENCE [LARGE SCALE GENOMIC DNA]</scope>
</reference>
<dbReference type="PROSITE" id="PS00972">
    <property type="entry name" value="USP_1"/>
    <property type="match status" value="1"/>
</dbReference>
<keyword evidence="2 9" id="KW-0645">Protease</keyword>
<dbReference type="Pfam" id="PF02148">
    <property type="entry name" value="zf-UBP"/>
    <property type="match status" value="1"/>
</dbReference>
<dbReference type="InterPro" id="IPR050185">
    <property type="entry name" value="Ub_carboxyl-term_hydrolase"/>
</dbReference>
<dbReference type="PROSITE" id="PS50235">
    <property type="entry name" value="USP_3"/>
    <property type="match status" value="1"/>
</dbReference>
<comment type="catalytic activity">
    <reaction evidence="1 9">
        <text>Thiol-dependent hydrolysis of ester, thioester, amide, peptide and isopeptide bonds formed by the C-terminal Gly of ubiquitin (a 76-residue protein attached to proteins as an intracellular targeting signal).</text>
        <dbReference type="EC" id="3.4.19.12"/>
    </reaction>
</comment>
<dbReference type="Ensembl" id="ENSELUT00000046734.2">
    <property type="protein sequence ID" value="ENSELUP00000079159.2"/>
    <property type="gene ID" value="ENSELUG00000024571.3"/>
</dbReference>
<dbReference type="PROSITE" id="PS50271">
    <property type="entry name" value="ZF_UBP"/>
    <property type="match status" value="1"/>
</dbReference>
<dbReference type="SUPFAM" id="SSF54001">
    <property type="entry name" value="Cysteine proteinases"/>
    <property type="match status" value="1"/>
</dbReference>
<dbReference type="InterPro" id="IPR018200">
    <property type="entry name" value="USP_CS"/>
</dbReference>
<sequence length="628" mass="69854">MVKRRQRVPKDVDVIDLTGPSCIHIRKGLDHGFLKKTGIDSSCFSCQDCSIVEKPTASTDCPSDEEEDETSQTPTIWMCLKCGHRGCGRNSEDKHAIKHYEKPRSDPHCLVLSLDTWSVWCYICDEDVQYSKTGQLAQLVTNIKKQALMKQEMMEGKENTEPQLKETQKKMVKKDSRMKESFTGVNKGQNAGGGASRSVSVRGLSNLGNTCFFNAVVQNLSQTHMLRQVINQVTAEQNTSLKILPGGSDLEPILVQLAPPGSLTVAMCQTINEIQETNKGVVTPKELFSQVCKKAVRFKGFQQQDSQELLRYLLDGMRAEEIKRVSSGISEALKQQGRDAEQCKKLVKEYERNGAPKTFVDQVFGGELTSTVMCQQCKTVHSPSPVQMANGDGDDLPTGVGSKYQQKKQKKQAKKQAKLERECTVSQLDPKQAFHTLASRAVPEKQECSVQSCLYQFTEVEMLTQNNCLQCFTCTKRQTSSKKSVYTEALKQMLISCPPTVLTLHLKRFQQMGYGVSKVNRHVLFPPILDLAPFCSVNCKGVSDGGRVLYSLYGVVEHSGTMRGGHYTAYVKARPSCPPPSSHNRVDVQDPGSLAGVWFHVSDSSVQPVSESKVQSSQAYLLFYERIS</sequence>
<evidence type="ECO:0000256" key="4">
    <source>
        <dbReference type="ARBA" id="ARBA00022771"/>
    </source>
</evidence>
<dbReference type="PANTHER" id="PTHR21646">
    <property type="entry name" value="UBIQUITIN CARBOXYL-TERMINAL HYDROLASE"/>
    <property type="match status" value="1"/>
</dbReference>
<dbReference type="Bgee" id="ENSELUG00000024571">
    <property type="expression patterns" value="Expressed in embryo and 15 other cell types or tissues"/>
</dbReference>
<dbReference type="GO" id="GO:0016579">
    <property type="term" value="P:protein deubiquitination"/>
    <property type="evidence" value="ECO:0007669"/>
    <property type="project" value="InterPro"/>
</dbReference>
<evidence type="ECO:0000256" key="3">
    <source>
        <dbReference type="ARBA" id="ARBA00022723"/>
    </source>
</evidence>
<keyword evidence="5 9" id="KW-0833">Ubl conjugation pathway</keyword>
<evidence type="ECO:0000256" key="7">
    <source>
        <dbReference type="ARBA" id="ARBA00022833"/>
    </source>
</evidence>